<reference evidence="7 8" key="1">
    <citation type="journal article" date="2012" name="Proc. Natl. Acad. Sci. U.S.A.">
        <title>Comparative genomics of Ceriporiopsis subvermispora and Phanerochaete chrysosporium provide insight into selective ligninolysis.</title>
        <authorList>
            <person name="Fernandez-Fueyo E."/>
            <person name="Ruiz-Duenas F.J."/>
            <person name="Ferreira P."/>
            <person name="Floudas D."/>
            <person name="Hibbett D.S."/>
            <person name="Canessa P."/>
            <person name="Larrondo L.F."/>
            <person name="James T.Y."/>
            <person name="Seelenfreund D."/>
            <person name="Lobos S."/>
            <person name="Polanco R."/>
            <person name="Tello M."/>
            <person name="Honda Y."/>
            <person name="Watanabe T."/>
            <person name="Watanabe T."/>
            <person name="Ryu J.S."/>
            <person name="Kubicek C.P."/>
            <person name="Schmoll M."/>
            <person name="Gaskell J."/>
            <person name="Hammel K.E."/>
            <person name="St John F.J."/>
            <person name="Vanden Wymelenberg A."/>
            <person name="Sabat G."/>
            <person name="Splinter BonDurant S."/>
            <person name="Syed K."/>
            <person name="Yadav J.S."/>
            <person name="Doddapaneni H."/>
            <person name="Subramanian V."/>
            <person name="Lavin J.L."/>
            <person name="Oguiza J.A."/>
            <person name="Perez G."/>
            <person name="Pisabarro A.G."/>
            <person name="Ramirez L."/>
            <person name="Santoyo F."/>
            <person name="Master E."/>
            <person name="Coutinho P.M."/>
            <person name="Henrissat B."/>
            <person name="Lombard V."/>
            <person name="Magnuson J.K."/>
            <person name="Kuees U."/>
            <person name="Hori C."/>
            <person name="Igarashi K."/>
            <person name="Samejima M."/>
            <person name="Held B.W."/>
            <person name="Barry K.W."/>
            <person name="LaButti K.M."/>
            <person name="Lapidus A."/>
            <person name="Lindquist E.A."/>
            <person name="Lucas S.M."/>
            <person name="Riley R."/>
            <person name="Salamov A.A."/>
            <person name="Hoffmeister D."/>
            <person name="Schwenk D."/>
            <person name="Hadar Y."/>
            <person name="Yarden O."/>
            <person name="de Vries R.P."/>
            <person name="Wiebenga A."/>
            <person name="Stenlid J."/>
            <person name="Eastwood D."/>
            <person name="Grigoriev I.V."/>
            <person name="Berka R.M."/>
            <person name="Blanchette R.A."/>
            <person name="Kersten P."/>
            <person name="Martinez A.T."/>
            <person name="Vicuna R."/>
            <person name="Cullen D."/>
        </authorList>
    </citation>
    <scope>NUCLEOTIDE SEQUENCE [LARGE SCALE GENOMIC DNA]</scope>
    <source>
        <strain evidence="7 8">B</strain>
    </source>
</reference>
<feature type="compositionally biased region" description="Basic and acidic residues" evidence="5">
    <location>
        <begin position="520"/>
        <end position="532"/>
    </location>
</feature>
<keyword evidence="2 6" id="KW-0812">Transmembrane</keyword>
<dbReference type="CDD" id="cd12087">
    <property type="entry name" value="TM_EGFR-like"/>
    <property type="match status" value="1"/>
</dbReference>
<evidence type="ECO:0000256" key="2">
    <source>
        <dbReference type="ARBA" id="ARBA00022692"/>
    </source>
</evidence>
<dbReference type="AlphaFoldDB" id="M2QZJ6"/>
<dbReference type="GO" id="GO:0016020">
    <property type="term" value="C:membrane"/>
    <property type="evidence" value="ECO:0007669"/>
    <property type="project" value="UniProtKB-SubCell"/>
</dbReference>
<feature type="compositionally biased region" description="Low complexity" evidence="5">
    <location>
        <begin position="30"/>
        <end position="50"/>
    </location>
</feature>
<dbReference type="OrthoDB" id="3194625at2759"/>
<keyword evidence="3 6" id="KW-1133">Transmembrane helix</keyword>
<feature type="region of interest" description="Disordered" evidence="5">
    <location>
        <begin position="354"/>
        <end position="373"/>
    </location>
</feature>
<evidence type="ECO:0008006" key="9">
    <source>
        <dbReference type="Google" id="ProtNLM"/>
    </source>
</evidence>
<feature type="compositionally biased region" description="Low complexity" evidence="5">
    <location>
        <begin position="68"/>
        <end position="204"/>
    </location>
</feature>
<dbReference type="PANTHER" id="PTHR15549">
    <property type="entry name" value="PAIRED IMMUNOGLOBULIN-LIKE TYPE 2 RECEPTOR"/>
    <property type="match status" value="1"/>
</dbReference>
<evidence type="ECO:0000256" key="4">
    <source>
        <dbReference type="ARBA" id="ARBA00023136"/>
    </source>
</evidence>
<comment type="subcellular location">
    <subcellularLocation>
        <location evidence="1">Membrane</location>
        <topology evidence="1">Single-pass membrane protein</topology>
    </subcellularLocation>
</comment>
<dbReference type="HOGENOM" id="CLU_499644_0_0_1"/>
<evidence type="ECO:0000256" key="5">
    <source>
        <dbReference type="SAM" id="MobiDB-lite"/>
    </source>
</evidence>
<protein>
    <recommendedName>
        <fullName evidence="9">REJ domain-containing protein</fullName>
    </recommendedName>
</protein>
<dbReference type="GO" id="GO:0071944">
    <property type="term" value="C:cell periphery"/>
    <property type="evidence" value="ECO:0007669"/>
    <property type="project" value="UniProtKB-ARBA"/>
</dbReference>
<dbReference type="Proteomes" id="UP000016930">
    <property type="component" value="Unassembled WGS sequence"/>
</dbReference>
<proteinExistence type="predicted"/>
<feature type="region of interest" description="Disordered" evidence="5">
    <location>
        <begin position="441"/>
        <end position="545"/>
    </location>
</feature>
<keyword evidence="4 6" id="KW-0472">Membrane</keyword>
<evidence type="ECO:0000313" key="8">
    <source>
        <dbReference type="Proteomes" id="UP000016930"/>
    </source>
</evidence>
<gene>
    <name evidence="7" type="ORF">CERSUDRAFT_119767</name>
</gene>
<organism evidence="7 8">
    <name type="scientific">Ceriporiopsis subvermispora (strain B)</name>
    <name type="common">White-rot fungus</name>
    <name type="synonym">Gelatoporia subvermispora</name>
    <dbReference type="NCBI Taxonomy" id="914234"/>
    <lineage>
        <taxon>Eukaryota</taxon>
        <taxon>Fungi</taxon>
        <taxon>Dikarya</taxon>
        <taxon>Basidiomycota</taxon>
        <taxon>Agaricomycotina</taxon>
        <taxon>Agaricomycetes</taxon>
        <taxon>Polyporales</taxon>
        <taxon>Gelatoporiaceae</taxon>
        <taxon>Gelatoporia</taxon>
    </lineage>
</organism>
<feature type="transmembrane region" description="Helical" evidence="6">
    <location>
        <begin position="266"/>
        <end position="289"/>
    </location>
</feature>
<evidence type="ECO:0000256" key="3">
    <source>
        <dbReference type="ARBA" id="ARBA00022989"/>
    </source>
</evidence>
<feature type="compositionally biased region" description="Polar residues" evidence="5">
    <location>
        <begin position="51"/>
        <end position="67"/>
    </location>
</feature>
<keyword evidence="8" id="KW-1185">Reference proteome</keyword>
<sequence length="545" mass="56095">MNDPFSEEPRKTFKRRRMNFPRQSPTPTDASAVSAPSGSTPTSPSVAASARQDTPTISVSPTAIPTQGSSDASGASASGDSGQPTDASPTTPPTDGVGSGALPSPSSDPSSGSPSSPGSPSGTASSGSQSSSSNTSSSQPASSSSPTPSSASSAPPTSSSSTPPSTSSSPPSSSTPSSTSSPPASSSSAQSAFSASSSSSSLSPTPTPTPTPTPPPFPSGPSGEQTTVTIPVTTIINGTLVTSYEAVPTTLSDDNASSSSHTTTRAIVIGSVVGGVAFLVLALCLVLFYRRHQNKKLFFFGRRASRPRNMLLAGEDFDDYDLHPPMQHYSDYPASVTSHTAPSYEGSTLITPRSDRSMQARATPPAAASGPHLFPLRASESGSIFREAVWPPPSEASRLVDPLVAGSSQVDLGRIVDDVMGPHSTSSRGSRARPLVAHPAATFARSGREASYTSGESSPSAMHSRTTSHTALLQDHQQQEHQDNPESPIEAVPRPLFVTNMGPTSPDTTSPGSPPTPRNWLEREPRLPPREPTDEDNTFPMGEAM</sequence>
<name>M2QZJ6_CERS8</name>
<feature type="compositionally biased region" description="Low complexity" evidence="5">
    <location>
        <begin position="502"/>
        <end position="511"/>
    </location>
</feature>
<feature type="compositionally biased region" description="Pro residues" evidence="5">
    <location>
        <begin position="205"/>
        <end position="219"/>
    </location>
</feature>
<feature type="region of interest" description="Disordered" evidence="5">
    <location>
        <begin position="1"/>
        <end position="226"/>
    </location>
</feature>
<dbReference type="STRING" id="914234.M2QZJ6"/>
<accession>M2QZJ6</accession>
<evidence type="ECO:0000313" key="7">
    <source>
        <dbReference type="EMBL" id="EMD31377.1"/>
    </source>
</evidence>
<feature type="compositionally biased region" description="Polar residues" evidence="5">
    <location>
        <begin position="451"/>
        <end position="471"/>
    </location>
</feature>
<evidence type="ECO:0000256" key="1">
    <source>
        <dbReference type="ARBA" id="ARBA00004167"/>
    </source>
</evidence>
<dbReference type="InterPro" id="IPR051694">
    <property type="entry name" value="Immunoregulatory_rcpt-like"/>
</dbReference>
<evidence type="ECO:0000256" key="6">
    <source>
        <dbReference type="SAM" id="Phobius"/>
    </source>
</evidence>
<dbReference type="EMBL" id="KB445819">
    <property type="protein sequence ID" value="EMD31377.1"/>
    <property type="molecule type" value="Genomic_DNA"/>
</dbReference>